<sequence length="59" mass="6866">MAEELGIIYHLAHVPSHFFNQKLHPWFQAMLDTPDENRRVSSHQCNNLILAEPAALQER</sequence>
<organism evidence="1">
    <name type="scientific">Arundo donax</name>
    <name type="common">Giant reed</name>
    <name type="synonym">Donax arundinaceus</name>
    <dbReference type="NCBI Taxonomy" id="35708"/>
    <lineage>
        <taxon>Eukaryota</taxon>
        <taxon>Viridiplantae</taxon>
        <taxon>Streptophyta</taxon>
        <taxon>Embryophyta</taxon>
        <taxon>Tracheophyta</taxon>
        <taxon>Spermatophyta</taxon>
        <taxon>Magnoliopsida</taxon>
        <taxon>Liliopsida</taxon>
        <taxon>Poales</taxon>
        <taxon>Poaceae</taxon>
        <taxon>PACMAD clade</taxon>
        <taxon>Arundinoideae</taxon>
        <taxon>Arundineae</taxon>
        <taxon>Arundo</taxon>
    </lineage>
</organism>
<accession>A0A0A9BFU7</accession>
<reference evidence="1" key="2">
    <citation type="journal article" date="2015" name="Data Brief">
        <title>Shoot transcriptome of the giant reed, Arundo donax.</title>
        <authorList>
            <person name="Barrero R.A."/>
            <person name="Guerrero F.D."/>
            <person name="Moolhuijzen P."/>
            <person name="Goolsby J.A."/>
            <person name="Tidwell J."/>
            <person name="Bellgard S.E."/>
            <person name="Bellgard M.I."/>
        </authorList>
    </citation>
    <scope>NUCLEOTIDE SEQUENCE</scope>
    <source>
        <tissue evidence="1">Shoot tissue taken approximately 20 cm above the soil surface</tissue>
    </source>
</reference>
<dbReference type="AlphaFoldDB" id="A0A0A9BFU7"/>
<proteinExistence type="predicted"/>
<dbReference type="EMBL" id="GBRH01239748">
    <property type="protein sequence ID" value="JAD58147.1"/>
    <property type="molecule type" value="Transcribed_RNA"/>
</dbReference>
<name>A0A0A9BFU7_ARUDO</name>
<reference evidence="1" key="1">
    <citation type="submission" date="2014-09" db="EMBL/GenBank/DDBJ databases">
        <authorList>
            <person name="Magalhaes I.L.F."/>
            <person name="Oliveira U."/>
            <person name="Santos F.R."/>
            <person name="Vidigal T.H.D.A."/>
            <person name="Brescovit A.D."/>
            <person name="Santos A.J."/>
        </authorList>
    </citation>
    <scope>NUCLEOTIDE SEQUENCE</scope>
    <source>
        <tissue evidence="1">Shoot tissue taken approximately 20 cm above the soil surface</tissue>
    </source>
</reference>
<protein>
    <submittedName>
        <fullName evidence="1">Uncharacterized protein</fullName>
    </submittedName>
</protein>
<evidence type="ECO:0000313" key="1">
    <source>
        <dbReference type="EMBL" id="JAD58147.1"/>
    </source>
</evidence>